<proteinExistence type="predicted"/>
<gene>
    <name evidence="1" type="ORF">A0H81_05672</name>
</gene>
<dbReference type="AlphaFoldDB" id="A0A1C7MCL5"/>
<sequence length="212" mass="24029">MHLHSWSSLTQLLEVLVGTSVEHLHLDITHSGRTQPISINDHRHISVLAHLRAIELVVSWADYASVYGFLSLVPHIREVTLCTCHMGPETYPSHRSCPRIEALNVLRDSSLDQLFSGSQTSQLQRLTMTFRDVTESRYFWTRAVSSRLPRARARGILHVEIDDLSSSTHIWPIRNYTSSLPAKKQCLNSTPHSSKFIMLGHFHPESGFVPTS</sequence>
<comment type="caution">
    <text evidence="1">The sequence shown here is derived from an EMBL/GenBank/DDBJ whole genome shotgun (WGS) entry which is preliminary data.</text>
</comment>
<reference evidence="1 2" key="1">
    <citation type="submission" date="2016-03" db="EMBL/GenBank/DDBJ databases">
        <title>Whole genome sequencing of Grifola frondosa 9006-11.</title>
        <authorList>
            <person name="Min B."/>
            <person name="Park H."/>
            <person name="Kim J.-G."/>
            <person name="Cho H."/>
            <person name="Oh Y.-L."/>
            <person name="Kong W.-S."/>
            <person name="Choi I.-G."/>
        </authorList>
    </citation>
    <scope>NUCLEOTIDE SEQUENCE [LARGE SCALE GENOMIC DNA]</scope>
    <source>
        <strain evidence="1 2">9006-11</strain>
    </source>
</reference>
<protein>
    <submittedName>
        <fullName evidence="1">Uncharacterized protein</fullName>
    </submittedName>
</protein>
<evidence type="ECO:0000313" key="1">
    <source>
        <dbReference type="EMBL" id="OBZ74588.1"/>
    </source>
</evidence>
<organism evidence="1 2">
    <name type="scientific">Grifola frondosa</name>
    <name type="common">Maitake</name>
    <name type="synonym">Polyporus frondosus</name>
    <dbReference type="NCBI Taxonomy" id="5627"/>
    <lineage>
        <taxon>Eukaryota</taxon>
        <taxon>Fungi</taxon>
        <taxon>Dikarya</taxon>
        <taxon>Basidiomycota</taxon>
        <taxon>Agaricomycotina</taxon>
        <taxon>Agaricomycetes</taxon>
        <taxon>Polyporales</taxon>
        <taxon>Grifolaceae</taxon>
        <taxon>Grifola</taxon>
    </lineage>
</organism>
<keyword evidence="2" id="KW-1185">Reference proteome</keyword>
<dbReference type="EMBL" id="LUGG01000005">
    <property type="protein sequence ID" value="OBZ74588.1"/>
    <property type="molecule type" value="Genomic_DNA"/>
</dbReference>
<dbReference type="Proteomes" id="UP000092993">
    <property type="component" value="Unassembled WGS sequence"/>
</dbReference>
<name>A0A1C7MCL5_GRIFR</name>
<evidence type="ECO:0000313" key="2">
    <source>
        <dbReference type="Proteomes" id="UP000092993"/>
    </source>
</evidence>
<accession>A0A1C7MCL5</accession>